<dbReference type="Proteomes" id="UP000650833">
    <property type="component" value="Unassembled WGS sequence"/>
</dbReference>
<reference evidence="2" key="1">
    <citation type="submission" date="2020-12" db="EMBL/GenBank/DDBJ databases">
        <title>Metabolic potential, ecology and presence of endohyphal bacteria is reflected in genomic diversity of Mucoromycotina.</title>
        <authorList>
            <person name="Muszewska A."/>
            <person name="Okrasinska A."/>
            <person name="Steczkiewicz K."/>
            <person name="Drgas O."/>
            <person name="Orlowska M."/>
            <person name="Perlinska-Lenart U."/>
            <person name="Aleksandrzak-Piekarczyk T."/>
            <person name="Szatraj K."/>
            <person name="Zielenkiewicz U."/>
            <person name="Pilsyk S."/>
            <person name="Malc E."/>
            <person name="Mieczkowski P."/>
            <person name="Kruszewska J.S."/>
            <person name="Biernat P."/>
            <person name="Pawlowska J."/>
        </authorList>
    </citation>
    <scope>NUCLEOTIDE SEQUENCE</scope>
    <source>
        <strain evidence="2">CBS 226.32</strain>
    </source>
</reference>
<feature type="non-terminal residue" evidence="2">
    <location>
        <position position="1"/>
    </location>
</feature>
<feature type="region of interest" description="Disordered" evidence="1">
    <location>
        <begin position="134"/>
        <end position="188"/>
    </location>
</feature>
<gene>
    <name evidence="2" type="ORF">INT46_010502</name>
</gene>
<keyword evidence="3" id="KW-1185">Reference proteome</keyword>
<evidence type="ECO:0008006" key="4">
    <source>
        <dbReference type="Google" id="ProtNLM"/>
    </source>
</evidence>
<name>A0A8H7REX0_9FUNG</name>
<organism evidence="2 3">
    <name type="scientific">Mucor plumbeus</name>
    <dbReference type="NCBI Taxonomy" id="97098"/>
    <lineage>
        <taxon>Eukaryota</taxon>
        <taxon>Fungi</taxon>
        <taxon>Fungi incertae sedis</taxon>
        <taxon>Mucoromycota</taxon>
        <taxon>Mucoromycotina</taxon>
        <taxon>Mucoromycetes</taxon>
        <taxon>Mucorales</taxon>
        <taxon>Mucorineae</taxon>
        <taxon>Mucoraceae</taxon>
        <taxon>Mucor</taxon>
    </lineage>
</organism>
<dbReference type="Gene3D" id="1.10.10.580">
    <property type="entry name" value="Structural maintenance of chromosome 1. Chain E"/>
    <property type="match status" value="1"/>
</dbReference>
<dbReference type="EMBL" id="JAEPRC010000088">
    <property type="protein sequence ID" value="KAG2209906.1"/>
    <property type="molecule type" value="Genomic_DNA"/>
</dbReference>
<evidence type="ECO:0000313" key="3">
    <source>
        <dbReference type="Proteomes" id="UP000650833"/>
    </source>
</evidence>
<proteinExistence type="predicted"/>
<sequence length="490" mass="56603">PSAITLSDADNLLQFQTSNEAPSFAALFDYNFIYQNENNQNDMEDSIIVRIETSRNTNDIVGSSLLDLSNDTLIGQSMDPIMHQQQQEKEGFQSEQQQEYVFDDIDMNDLGGMEDYVDMADYDYDSQHNVNVESNKPLEQDSTSPRIVNDPPSSSTSSYHNFDPIRNTSKPPSLIQEDDQDENWSTSSVSTNNLSTIFLIEVISDTNTPRIATNTHRRMKHMVSNTTTLSYIDDYTTEFIVRGSNKENQQPKLTKTQRMVQIRNTLRYPSIIFDAFSHNTNPLTEQGVGQQHQELIFFNRNRLFTDQIEQSRRYDRFRRRNISGFSSFFTAGNHRLLHHPNSSGGVSIRSNSDVHNTPEMHNLDLDGDIESDQVQENTIRWQQQQQFQTIDDDMIDYGGDDIEFDTDLNVGFSDDLLQQQYQTQENNIQKFIDQIKELPNPFDFNEFFQVAYQPSMIAESFSYILELTSKNKIRVSQTKPFGPIKVYVQM</sequence>
<dbReference type="OrthoDB" id="2286077at2759"/>
<dbReference type="AlphaFoldDB" id="A0A8H7REX0"/>
<evidence type="ECO:0000313" key="2">
    <source>
        <dbReference type="EMBL" id="KAG2209906.1"/>
    </source>
</evidence>
<protein>
    <recommendedName>
        <fullName evidence="4">Rad21/Rec8-like protein C-terminal eukaryotic domain-containing protein</fullName>
    </recommendedName>
</protein>
<dbReference type="InterPro" id="IPR023093">
    <property type="entry name" value="ScpA-like_C"/>
</dbReference>
<evidence type="ECO:0000256" key="1">
    <source>
        <dbReference type="SAM" id="MobiDB-lite"/>
    </source>
</evidence>
<accession>A0A8H7REX0</accession>
<feature type="compositionally biased region" description="Polar residues" evidence="1">
    <location>
        <begin position="140"/>
        <end position="171"/>
    </location>
</feature>
<comment type="caution">
    <text evidence="2">The sequence shown here is derived from an EMBL/GenBank/DDBJ whole genome shotgun (WGS) entry which is preliminary data.</text>
</comment>